<dbReference type="EMBL" id="FNCW01000009">
    <property type="protein sequence ID" value="SDG85454.1"/>
    <property type="molecule type" value="Genomic_DNA"/>
</dbReference>
<dbReference type="AlphaFoldDB" id="A0A1G7XMK1"/>
<accession>A0A1G7XMK1</accession>
<dbReference type="STRING" id="470826.SAMN04488027_10914"/>
<sequence>MVEIERKEPGTKRKDYLTVVINSNKQSLKTINKELKTVNYLT</sequence>
<protein>
    <submittedName>
        <fullName evidence="1">Uncharacterized protein</fullName>
    </submittedName>
</protein>
<dbReference type="Proteomes" id="UP000199296">
    <property type="component" value="Unassembled WGS sequence"/>
</dbReference>
<organism evidence="1 2">
    <name type="scientific">Psychroflexus sediminis</name>
    <dbReference type="NCBI Taxonomy" id="470826"/>
    <lineage>
        <taxon>Bacteria</taxon>
        <taxon>Pseudomonadati</taxon>
        <taxon>Bacteroidota</taxon>
        <taxon>Flavobacteriia</taxon>
        <taxon>Flavobacteriales</taxon>
        <taxon>Flavobacteriaceae</taxon>
        <taxon>Psychroflexus</taxon>
    </lineage>
</organism>
<keyword evidence="2" id="KW-1185">Reference proteome</keyword>
<evidence type="ECO:0000313" key="1">
    <source>
        <dbReference type="EMBL" id="SDG85454.1"/>
    </source>
</evidence>
<proteinExistence type="predicted"/>
<gene>
    <name evidence="1" type="ORF">SAMN04488027_10914</name>
</gene>
<evidence type="ECO:0000313" key="2">
    <source>
        <dbReference type="Proteomes" id="UP000199296"/>
    </source>
</evidence>
<name>A0A1G7XMK1_9FLAO</name>
<reference evidence="1 2" key="1">
    <citation type="submission" date="2016-10" db="EMBL/GenBank/DDBJ databases">
        <authorList>
            <person name="de Groot N.N."/>
        </authorList>
    </citation>
    <scope>NUCLEOTIDE SEQUENCE [LARGE SCALE GENOMIC DNA]</scope>
    <source>
        <strain evidence="1 2">DSM 19803</strain>
    </source>
</reference>